<keyword evidence="2" id="KW-1185">Reference proteome</keyword>
<organism evidence="1 2">
    <name type="scientific">Hygrophoropsis aurantiaca</name>
    <dbReference type="NCBI Taxonomy" id="72124"/>
    <lineage>
        <taxon>Eukaryota</taxon>
        <taxon>Fungi</taxon>
        <taxon>Dikarya</taxon>
        <taxon>Basidiomycota</taxon>
        <taxon>Agaricomycotina</taxon>
        <taxon>Agaricomycetes</taxon>
        <taxon>Agaricomycetidae</taxon>
        <taxon>Boletales</taxon>
        <taxon>Coniophorineae</taxon>
        <taxon>Hygrophoropsidaceae</taxon>
        <taxon>Hygrophoropsis</taxon>
    </lineage>
</organism>
<protein>
    <submittedName>
        <fullName evidence="1">Uncharacterized protein</fullName>
    </submittedName>
</protein>
<gene>
    <name evidence="1" type="ORF">BJ138DRAFT_1118760</name>
</gene>
<evidence type="ECO:0000313" key="1">
    <source>
        <dbReference type="EMBL" id="KAH7905121.1"/>
    </source>
</evidence>
<sequence>MHLSNSTFQSERIKDKEESELTTGQADGDVPTNEGATEVHPEERVSNIAGDETLVPHRILSADNPKRAKDAAPIANSPTLPLAFPARTLRPGQDEPSPPHLYFLWSPRWHILRHRGWK</sequence>
<dbReference type="EMBL" id="MU268267">
    <property type="protein sequence ID" value="KAH7905121.1"/>
    <property type="molecule type" value="Genomic_DNA"/>
</dbReference>
<evidence type="ECO:0000313" key="2">
    <source>
        <dbReference type="Proteomes" id="UP000790377"/>
    </source>
</evidence>
<accession>A0ACB7ZVG8</accession>
<dbReference type="Proteomes" id="UP000790377">
    <property type="component" value="Unassembled WGS sequence"/>
</dbReference>
<reference evidence="1" key="1">
    <citation type="journal article" date="2021" name="New Phytol.">
        <title>Evolutionary innovations through gain and loss of genes in the ectomycorrhizal Boletales.</title>
        <authorList>
            <person name="Wu G."/>
            <person name="Miyauchi S."/>
            <person name="Morin E."/>
            <person name="Kuo A."/>
            <person name="Drula E."/>
            <person name="Varga T."/>
            <person name="Kohler A."/>
            <person name="Feng B."/>
            <person name="Cao Y."/>
            <person name="Lipzen A."/>
            <person name="Daum C."/>
            <person name="Hundley H."/>
            <person name="Pangilinan J."/>
            <person name="Johnson J."/>
            <person name="Barry K."/>
            <person name="LaButti K."/>
            <person name="Ng V."/>
            <person name="Ahrendt S."/>
            <person name="Min B."/>
            <person name="Choi I.G."/>
            <person name="Park H."/>
            <person name="Plett J.M."/>
            <person name="Magnuson J."/>
            <person name="Spatafora J.W."/>
            <person name="Nagy L.G."/>
            <person name="Henrissat B."/>
            <person name="Grigoriev I.V."/>
            <person name="Yang Z.L."/>
            <person name="Xu J."/>
            <person name="Martin F.M."/>
        </authorList>
    </citation>
    <scope>NUCLEOTIDE SEQUENCE</scope>
    <source>
        <strain evidence="1">ATCC 28755</strain>
    </source>
</reference>
<comment type="caution">
    <text evidence="1">The sequence shown here is derived from an EMBL/GenBank/DDBJ whole genome shotgun (WGS) entry which is preliminary data.</text>
</comment>
<name>A0ACB7ZVG8_9AGAM</name>
<proteinExistence type="predicted"/>